<dbReference type="Proteomes" id="UP000077521">
    <property type="component" value="Unassembled WGS sequence"/>
</dbReference>
<keyword evidence="2" id="KW-1185">Reference proteome</keyword>
<name>A0A177TL40_9BASI</name>
<comment type="caution">
    <text evidence="1">The sequence shown here is derived from an EMBL/GenBank/DDBJ whole genome shotgun (WGS) entry which is preliminary data.</text>
</comment>
<accession>A0A177TL40</accession>
<reference evidence="1" key="2">
    <citation type="journal article" date="2019" name="IMA Fungus">
        <title>Genome sequencing and comparison of five Tilletia species to identify candidate genes for the detection of regulated species infecting wheat.</title>
        <authorList>
            <person name="Nguyen H.D.T."/>
            <person name="Sultana T."/>
            <person name="Kesanakurti P."/>
            <person name="Hambleton S."/>
        </authorList>
    </citation>
    <scope>NUCLEOTIDE SEQUENCE</scope>
    <source>
        <strain evidence="1">DAOMC 236416</strain>
    </source>
</reference>
<proteinExistence type="predicted"/>
<dbReference type="OrthoDB" id="10506910at2759"/>
<dbReference type="AlphaFoldDB" id="A0A177TL40"/>
<evidence type="ECO:0000313" key="1">
    <source>
        <dbReference type="EMBL" id="KAE8241682.1"/>
    </source>
</evidence>
<protein>
    <submittedName>
        <fullName evidence="1">Uncharacterized protein</fullName>
    </submittedName>
</protein>
<organism evidence="1 2">
    <name type="scientific">Tilletia indica</name>
    <dbReference type="NCBI Taxonomy" id="43049"/>
    <lineage>
        <taxon>Eukaryota</taxon>
        <taxon>Fungi</taxon>
        <taxon>Dikarya</taxon>
        <taxon>Basidiomycota</taxon>
        <taxon>Ustilaginomycotina</taxon>
        <taxon>Exobasidiomycetes</taxon>
        <taxon>Tilletiales</taxon>
        <taxon>Tilletiaceae</taxon>
        <taxon>Tilletia</taxon>
    </lineage>
</organism>
<dbReference type="EMBL" id="LWDF02000870">
    <property type="protein sequence ID" value="KAE8241682.1"/>
    <property type="molecule type" value="Genomic_DNA"/>
</dbReference>
<evidence type="ECO:0000313" key="2">
    <source>
        <dbReference type="Proteomes" id="UP000077521"/>
    </source>
</evidence>
<sequence length="266" mass="28716">MSDSATPPHHDSIPYLDDVVLVYRLDDVQRLWHLVPGSTPGRALGSALVSYALSFGVDLPDPSMLGSVSAILGHPDCDPWAWTLAQLGVPDNDVQILNSLHHTVFLCRLPSNRLDVRRFLRPSGLSHSICTITVHLAQPHRNLLPPSSTSVPTLSDILQYVRITAPGTVLGPVPGGAPLCTVAETQLIGHRLVFEWTRSADDPAIIAACSVDTIEDALNSLSDLFIYLIAPGMALDSADDVTRVIVHLDTSVHLSQSYHRLAGARP</sequence>
<reference evidence="1" key="1">
    <citation type="submission" date="2016-04" db="EMBL/GenBank/DDBJ databases">
        <authorList>
            <person name="Nguyen H.D."/>
            <person name="Samba Siva P."/>
            <person name="Cullis J."/>
            <person name="Levesque C.A."/>
            <person name="Hambleton S."/>
        </authorList>
    </citation>
    <scope>NUCLEOTIDE SEQUENCE</scope>
    <source>
        <strain evidence="1">DAOMC 236416</strain>
    </source>
</reference>
<gene>
    <name evidence="1" type="ORF">A4X13_0g7308</name>
</gene>